<dbReference type="GO" id="GO:0003725">
    <property type="term" value="F:double-stranded RNA binding"/>
    <property type="evidence" value="ECO:0007669"/>
    <property type="project" value="TreeGrafter"/>
</dbReference>
<comment type="catalytic activity">
    <reaction evidence="1 15">
        <text>Endonucleolytic cleavage to 5'-phosphomonoester.</text>
        <dbReference type="EC" id="3.1.26.3"/>
    </reaction>
</comment>
<evidence type="ECO:0000256" key="12">
    <source>
        <dbReference type="ARBA" id="ARBA00022801"/>
    </source>
</evidence>
<dbReference type="Gene3D" id="3.30.160.20">
    <property type="match status" value="1"/>
</dbReference>
<evidence type="ECO:0000256" key="14">
    <source>
        <dbReference type="ARBA" id="ARBA00022884"/>
    </source>
</evidence>
<comment type="cofactor">
    <cofactor evidence="15">
        <name>Mg(2+)</name>
        <dbReference type="ChEBI" id="CHEBI:18420"/>
    </cofactor>
</comment>
<dbReference type="FunFam" id="1.10.1520.10:FF:000001">
    <property type="entry name" value="Ribonuclease 3"/>
    <property type="match status" value="1"/>
</dbReference>
<protein>
    <recommendedName>
        <fullName evidence="15">Ribonuclease 3</fullName>
        <ecNumber evidence="15">3.1.26.3</ecNumber>
    </recommendedName>
    <alternativeName>
        <fullName evidence="15">Ribonuclease III</fullName>
        <shortName evidence="15">RNase III</shortName>
    </alternativeName>
</protein>
<dbReference type="SUPFAM" id="SSF54768">
    <property type="entry name" value="dsRNA-binding domain-like"/>
    <property type="match status" value="1"/>
</dbReference>
<dbReference type="GO" id="GO:0046872">
    <property type="term" value="F:metal ion binding"/>
    <property type="evidence" value="ECO:0007669"/>
    <property type="project" value="UniProtKB-KW"/>
</dbReference>
<keyword evidence="8 15" id="KW-0819">tRNA processing</keyword>
<evidence type="ECO:0000313" key="18">
    <source>
        <dbReference type="EMBL" id="SFU59634.1"/>
    </source>
</evidence>
<evidence type="ECO:0000259" key="17">
    <source>
        <dbReference type="PROSITE" id="PS50142"/>
    </source>
</evidence>
<sequence length="246" mass="27472">MWQITRHSWWEGRAKLGTAYRNMESAALCRKLGHTFHRAELLRQALTHRSHSIPHNERLEFLGDAVLNCAVAGLIFHHFPDLSEGGLSRIRANLVNQKVLAELAQTLELGKLIRFGEGELKSGGDKRPSILADALEAVIGAIYLDAGFEQAEKTVEILFTPSLGGEMNTHTLGKDPKTLLQEYLQSHKLALPRYAVVATRGEAHQQQFQVECVISRPEIRTLGEGASRRSAEQHAARQAYEQLQSH</sequence>
<evidence type="ECO:0000256" key="9">
    <source>
        <dbReference type="ARBA" id="ARBA00022722"/>
    </source>
</evidence>
<dbReference type="CDD" id="cd00593">
    <property type="entry name" value="RIBOc"/>
    <property type="match status" value="1"/>
</dbReference>
<evidence type="ECO:0000256" key="4">
    <source>
        <dbReference type="ARBA" id="ARBA00011738"/>
    </source>
</evidence>
<accession>A0A1I7HFW3</accession>
<proteinExistence type="inferred from homology"/>
<dbReference type="PANTHER" id="PTHR11207">
    <property type="entry name" value="RIBONUCLEASE III"/>
    <property type="match status" value="1"/>
</dbReference>
<evidence type="ECO:0000256" key="6">
    <source>
        <dbReference type="ARBA" id="ARBA00022552"/>
    </source>
</evidence>
<dbReference type="Proteomes" id="UP000182649">
    <property type="component" value="Unassembled WGS sequence"/>
</dbReference>
<keyword evidence="6 15" id="KW-0698">rRNA processing</keyword>
<feature type="domain" description="DRBM" evidence="16">
    <location>
        <begin position="175"/>
        <end position="245"/>
    </location>
</feature>
<dbReference type="EC" id="3.1.26.3" evidence="15"/>
<dbReference type="CDD" id="cd10845">
    <property type="entry name" value="DSRM_RNAse_III_family"/>
    <property type="match status" value="1"/>
</dbReference>
<feature type="active site" evidence="15">
    <location>
        <position position="64"/>
    </location>
</feature>
<dbReference type="PROSITE" id="PS00517">
    <property type="entry name" value="RNASE_3_1"/>
    <property type="match status" value="1"/>
</dbReference>
<feature type="domain" description="RNase III" evidence="17">
    <location>
        <begin position="25"/>
        <end position="147"/>
    </location>
</feature>
<dbReference type="SMART" id="SM00358">
    <property type="entry name" value="DSRM"/>
    <property type="match status" value="1"/>
</dbReference>
<dbReference type="GO" id="GO:0006397">
    <property type="term" value="P:mRNA processing"/>
    <property type="evidence" value="ECO:0007669"/>
    <property type="project" value="UniProtKB-UniRule"/>
</dbReference>
<evidence type="ECO:0000256" key="15">
    <source>
        <dbReference type="HAMAP-Rule" id="MF_00104"/>
    </source>
</evidence>
<evidence type="ECO:0000313" key="19">
    <source>
        <dbReference type="Proteomes" id="UP000182649"/>
    </source>
</evidence>
<keyword evidence="13 15" id="KW-0460">Magnesium</keyword>
<dbReference type="GO" id="GO:0008033">
    <property type="term" value="P:tRNA processing"/>
    <property type="evidence" value="ECO:0007669"/>
    <property type="project" value="UniProtKB-KW"/>
</dbReference>
<keyword evidence="7 15" id="KW-0507">mRNA processing</keyword>
<dbReference type="EMBL" id="FPBZ01000009">
    <property type="protein sequence ID" value="SFU59634.1"/>
    <property type="molecule type" value="Genomic_DNA"/>
</dbReference>
<feature type="binding site" evidence="15">
    <location>
        <position position="60"/>
    </location>
    <ligand>
        <name>Mg(2+)</name>
        <dbReference type="ChEBI" id="CHEBI:18420"/>
    </ligand>
</feature>
<evidence type="ECO:0000256" key="2">
    <source>
        <dbReference type="ARBA" id="ARBA00004496"/>
    </source>
</evidence>
<feature type="binding site" evidence="15">
    <location>
        <position position="133"/>
    </location>
    <ligand>
        <name>Mg(2+)</name>
        <dbReference type="ChEBI" id="CHEBI:18420"/>
    </ligand>
</feature>
<dbReference type="NCBIfam" id="TIGR02191">
    <property type="entry name" value="RNaseIII"/>
    <property type="match status" value="1"/>
</dbReference>
<keyword evidence="12 15" id="KW-0378">Hydrolase</keyword>
<dbReference type="Gene3D" id="1.10.1520.10">
    <property type="entry name" value="Ribonuclease III domain"/>
    <property type="match status" value="1"/>
</dbReference>
<evidence type="ECO:0000256" key="5">
    <source>
        <dbReference type="ARBA" id="ARBA00022490"/>
    </source>
</evidence>
<keyword evidence="14 15" id="KW-0694">RNA-binding</keyword>
<dbReference type="GO" id="GO:0004525">
    <property type="term" value="F:ribonuclease III activity"/>
    <property type="evidence" value="ECO:0007669"/>
    <property type="project" value="UniProtKB-UniRule"/>
</dbReference>
<dbReference type="SMART" id="SM00535">
    <property type="entry name" value="RIBOc"/>
    <property type="match status" value="1"/>
</dbReference>
<evidence type="ECO:0000256" key="1">
    <source>
        <dbReference type="ARBA" id="ARBA00000109"/>
    </source>
</evidence>
<dbReference type="Pfam" id="PF00035">
    <property type="entry name" value="dsrm"/>
    <property type="match status" value="1"/>
</dbReference>
<keyword evidence="15" id="KW-0699">rRNA-binding</keyword>
<dbReference type="InterPro" id="IPR000999">
    <property type="entry name" value="RNase_III_dom"/>
</dbReference>
<evidence type="ECO:0000256" key="3">
    <source>
        <dbReference type="ARBA" id="ARBA00010183"/>
    </source>
</evidence>
<dbReference type="Pfam" id="PF14622">
    <property type="entry name" value="Ribonucleas_3_3"/>
    <property type="match status" value="1"/>
</dbReference>
<evidence type="ECO:0000256" key="13">
    <source>
        <dbReference type="ARBA" id="ARBA00022842"/>
    </source>
</evidence>
<evidence type="ECO:0000256" key="11">
    <source>
        <dbReference type="ARBA" id="ARBA00022759"/>
    </source>
</evidence>
<keyword evidence="5 15" id="KW-0963">Cytoplasm</keyword>
<name>A0A1I7HFW3_9PROT</name>
<dbReference type="FunFam" id="3.30.160.20:FF:000003">
    <property type="entry name" value="Ribonuclease 3"/>
    <property type="match status" value="1"/>
</dbReference>
<dbReference type="GO" id="GO:0006364">
    <property type="term" value="P:rRNA processing"/>
    <property type="evidence" value="ECO:0007669"/>
    <property type="project" value="UniProtKB-UniRule"/>
</dbReference>
<dbReference type="InterPro" id="IPR036389">
    <property type="entry name" value="RNase_III_sf"/>
</dbReference>
<evidence type="ECO:0000256" key="10">
    <source>
        <dbReference type="ARBA" id="ARBA00022723"/>
    </source>
</evidence>
<dbReference type="HAMAP" id="MF_00104">
    <property type="entry name" value="RNase_III"/>
    <property type="match status" value="1"/>
</dbReference>
<comment type="subcellular location">
    <subcellularLocation>
        <location evidence="2 15">Cytoplasm</location>
    </subcellularLocation>
</comment>
<keyword evidence="10 15" id="KW-0479">Metal-binding</keyword>
<evidence type="ECO:0000259" key="16">
    <source>
        <dbReference type="PROSITE" id="PS50137"/>
    </source>
</evidence>
<evidence type="ECO:0000256" key="8">
    <source>
        <dbReference type="ARBA" id="ARBA00022694"/>
    </source>
</evidence>
<dbReference type="PROSITE" id="PS50137">
    <property type="entry name" value="DS_RBD"/>
    <property type="match status" value="1"/>
</dbReference>
<dbReference type="GO" id="GO:0005737">
    <property type="term" value="C:cytoplasm"/>
    <property type="evidence" value="ECO:0007669"/>
    <property type="project" value="UniProtKB-SubCell"/>
</dbReference>
<dbReference type="InterPro" id="IPR014720">
    <property type="entry name" value="dsRBD_dom"/>
</dbReference>
<dbReference type="GO" id="GO:0042802">
    <property type="term" value="F:identical protein binding"/>
    <property type="evidence" value="ECO:0007669"/>
    <property type="project" value="UniProtKB-ARBA"/>
</dbReference>
<dbReference type="InterPro" id="IPR011907">
    <property type="entry name" value="RNase_III"/>
</dbReference>
<comment type="similarity">
    <text evidence="3">Belongs to the ribonuclease III family.</text>
</comment>
<feature type="active site" evidence="15">
    <location>
        <position position="136"/>
    </location>
</feature>
<reference evidence="18 19" key="1">
    <citation type="submission" date="2016-10" db="EMBL/GenBank/DDBJ databases">
        <authorList>
            <person name="de Groot N.N."/>
        </authorList>
    </citation>
    <scope>NUCLEOTIDE SEQUENCE [LARGE SCALE GENOMIC DNA]</scope>
    <source>
        <strain evidence="18 19">Nl14</strain>
    </source>
</reference>
<comment type="function">
    <text evidence="15">Digests double-stranded RNA. Involved in the processing of primary rRNA transcript to yield the immediate precursors to the large and small rRNAs (23S and 16S). Processes some mRNAs, and tRNAs when they are encoded in the rRNA operon. Processes pre-crRNA and tracrRNA of type II CRISPR loci if present in the organism.</text>
</comment>
<dbReference type="SUPFAM" id="SSF69065">
    <property type="entry name" value="RNase III domain-like"/>
    <property type="match status" value="1"/>
</dbReference>
<keyword evidence="9 15" id="KW-0540">Nuclease</keyword>
<dbReference type="PANTHER" id="PTHR11207:SF0">
    <property type="entry name" value="RIBONUCLEASE 3"/>
    <property type="match status" value="1"/>
</dbReference>
<comment type="subunit">
    <text evidence="4 15">Homodimer.</text>
</comment>
<gene>
    <name evidence="15" type="primary">rnc</name>
    <name evidence="18" type="ORF">SAMN05216417_10930</name>
</gene>
<feature type="binding site" evidence="15">
    <location>
        <position position="136"/>
    </location>
    <ligand>
        <name>Mg(2+)</name>
        <dbReference type="ChEBI" id="CHEBI:18420"/>
    </ligand>
</feature>
<dbReference type="PROSITE" id="PS50142">
    <property type="entry name" value="RNASE_3_2"/>
    <property type="match status" value="1"/>
</dbReference>
<dbReference type="AlphaFoldDB" id="A0A1I7HFW3"/>
<evidence type="ECO:0000256" key="7">
    <source>
        <dbReference type="ARBA" id="ARBA00022664"/>
    </source>
</evidence>
<dbReference type="GO" id="GO:0010468">
    <property type="term" value="P:regulation of gene expression"/>
    <property type="evidence" value="ECO:0007669"/>
    <property type="project" value="TreeGrafter"/>
</dbReference>
<dbReference type="GO" id="GO:0019843">
    <property type="term" value="F:rRNA binding"/>
    <property type="evidence" value="ECO:0007669"/>
    <property type="project" value="UniProtKB-KW"/>
</dbReference>
<keyword evidence="11 15" id="KW-0255">Endonuclease</keyword>
<organism evidence="18 19">
    <name type="scientific">Nitrosospira multiformis</name>
    <dbReference type="NCBI Taxonomy" id="1231"/>
    <lineage>
        <taxon>Bacteria</taxon>
        <taxon>Pseudomonadati</taxon>
        <taxon>Pseudomonadota</taxon>
        <taxon>Betaproteobacteria</taxon>
        <taxon>Nitrosomonadales</taxon>
        <taxon>Nitrosomonadaceae</taxon>
        <taxon>Nitrosospira</taxon>
    </lineage>
</organism>